<evidence type="ECO:0000313" key="6">
    <source>
        <dbReference type="EMBL" id="QSR86061.1"/>
    </source>
</evidence>
<dbReference type="InterPro" id="IPR037066">
    <property type="entry name" value="Plug_dom_sf"/>
</dbReference>
<evidence type="ECO:0000256" key="1">
    <source>
        <dbReference type="ARBA" id="ARBA00004442"/>
    </source>
</evidence>
<keyword evidence="6" id="KW-0675">Receptor</keyword>
<evidence type="ECO:0000256" key="2">
    <source>
        <dbReference type="ARBA" id="ARBA00023136"/>
    </source>
</evidence>
<reference evidence="6 7" key="1">
    <citation type="submission" date="2020-12" db="EMBL/GenBank/DDBJ databases">
        <authorList>
            <person name="Awala S.I."/>
            <person name="Gwak J.-H."/>
            <person name="Kim S.-J."/>
            <person name="Rhee S.-K."/>
        </authorList>
    </citation>
    <scope>NUCLEOTIDE SEQUENCE [LARGE SCALE GENOMIC DNA]</scope>
    <source>
        <strain evidence="6 7">IT5</strain>
    </source>
</reference>
<dbReference type="Gene3D" id="2.40.170.20">
    <property type="entry name" value="TonB-dependent receptor, beta-barrel domain"/>
    <property type="match status" value="1"/>
</dbReference>
<keyword evidence="3" id="KW-0998">Cell outer membrane</keyword>
<comment type="subcellular location">
    <subcellularLocation>
        <location evidence="1">Cell outer membrane</location>
    </subcellularLocation>
</comment>
<dbReference type="RefSeq" id="WP_206844180.1">
    <property type="nucleotide sequence ID" value="NZ_CP065956.1"/>
</dbReference>
<keyword evidence="2" id="KW-0472">Membrane</keyword>
<evidence type="ECO:0000256" key="4">
    <source>
        <dbReference type="SAM" id="MobiDB-lite"/>
    </source>
</evidence>
<sequence length="1063" mass="118769">MKQPIEYLERRYRMQITPVGFQLANREVMAQDGVMGAVSATSILKERNRFKGGGIATGVCRDLTVDKKGEWFSGKTGALLGVNKLNGERALKGSSHGNEQDEPLDGKGSETGRTAWGNKGWIHVRHWLFLGCLWAMFTSGFSFFPQPYAQAVGSGTLWCGTESQTAAGTLSGGPGSWDQAPVESGGSMGGSVFGEATGPQPLEKLLRNHPLLADSSSSSGSNVGTDPAASSPSSPSLANPSTGSVTMPETIVATTSESVLPGDYDISSVYGTPLNIVDTPRSVQVITQKEIQSSAFISQNVMSLMYMAPGLYMGTTFGEFSVPNIRGMPANKYINGMLSFLPGTGYEGGPMNMNDFDQINIVQGPTMPSLLSIRAAGGYLDIQTKRPYWDGFHGMATVMEGMYDQNLWQADVGGPINDKLAFRFSYLGDYSGSYYVNDYLHNQAFYLALSYKPYDNYEVFFNNSFYTEGYNEIGGINRPTQELISDHEYLSAYLPNTFLGPPVFIDHHKVNYNIGPELYNYGVSVLPQNYNTMRYVPLSAIGGYRANLLNPGSGGYVESERAQVIQRLNVNDGFQIINNSNFEYFSYNYQNLTPYFIYTPGSWVAQNNTSFIFNFDTPIGGGTDNDGKESLLDQKNPSSQKENKFDIHHTVNVGFEFDYANMIVYEDDFEQVFNVWNMGPLYDAVYPSYFQFNLPGKPWFSKYLYQDVPIPGRPGEYFNPGNFSSTDSESWYLRPYWQHQVDLGKHFSIFMGASVLALLSTAQNPPGTPATYFDFGQALHPTGAYFSTVIPNFDFSPRWKPNEWTTVYFDFQQAYLAETGAFYGVSPLTSNYDLHLHQRLYSGGINFSLLNGKLNILTAAFDQEFQELEVFKKVVLVPVPIDVVGGTLQVAYQPDRHLWLVANAGYIIGTFNYAPPLTSGPSMDQPYPSNYVLNNPAKYPFDLFGYFPQGTYPYVGWPNFQTSFMATYTFDWGLGFFASFNATSPQYLAYDYIVRIPWQYTLNLGLSYTSKDKHWVARLWVWNVTDQHNWMTSGSGFATSFNNYDELMVSYPFWIQGQVSYQF</sequence>
<organism evidence="6 7">
    <name type="scientific">Candidatus Methylacidiphilum infernorum</name>
    <dbReference type="NCBI Taxonomy" id="511746"/>
    <lineage>
        <taxon>Bacteria</taxon>
        <taxon>Pseudomonadati</taxon>
        <taxon>Verrucomicrobiota</taxon>
        <taxon>Methylacidiphilae</taxon>
        <taxon>Methylacidiphilales</taxon>
        <taxon>Methylacidiphilaceae</taxon>
        <taxon>Methylacidiphilum (ex Ratnadevi et al. 2023)</taxon>
    </lineage>
</organism>
<evidence type="ECO:0000256" key="3">
    <source>
        <dbReference type="ARBA" id="ARBA00023237"/>
    </source>
</evidence>
<feature type="domain" description="TonB-dependent receptor plug" evidence="5">
    <location>
        <begin position="277"/>
        <end position="378"/>
    </location>
</feature>
<dbReference type="Gene3D" id="2.170.130.10">
    <property type="entry name" value="TonB-dependent receptor, plug domain"/>
    <property type="match status" value="1"/>
</dbReference>
<feature type="region of interest" description="Disordered" evidence="4">
    <location>
        <begin position="90"/>
        <end position="112"/>
    </location>
</feature>
<dbReference type="Pfam" id="PF07715">
    <property type="entry name" value="Plug"/>
    <property type="match status" value="1"/>
</dbReference>
<dbReference type="EMBL" id="CP065956">
    <property type="protein sequence ID" value="QSR86061.1"/>
    <property type="molecule type" value="Genomic_DNA"/>
</dbReference>
<evidence type="ECO:0000259" key="5">
    <source>
        <dbReference type="Pfam" id="PF07715"/>
    </source>
</evidence>
<feature type="compositionally biased region" description="Low complexity" evidence="4">
    <location>
        <begin position="215"/>
        <end position="241"/>
    </location>
</feature>
<accession>A0ABX7PSV3</accession>
<dbReference type="InterPro" id="IPR036942">
    <property type="entry name" value="Beta-barrel_TonB_sf"/>
</dbReference>
<proteinExistence type="predicted"/>
<gene>
    <name evidence="6" type="ORF">EM20IM_05985</name>
</gene>
<feature type="region of interest" description="Disordered" evidence="4">
    <location>
        <begin position="214"/>
        <end position="245"/>
    </location>
</feature>
<dbReference type="InterPro" id="IPR012910">
    <property type="entry name" value="Plug_dom"/>
</dbReference>
<evidence type="ECO:0000313" key="7">
    <source>
        <dbReference type="Proteomes" id="UP000663088"/>
    </source>
</evidence>
<protein>
    <submittedName>
        <fullName evidence="6">TonB-dependent receptor</fullName>
    </submittedName>
</protein>
<dbReference type="SUPFAM" id="SSF56935">
    <property type="entry name" value="Porins"/>
    <property type="match status" value="1"/>
</dbReference>
<dbReference type="Proteomes" id="UP000663088">
    <property type="component" value="Chromosome"/>
</dbReference>
<keyword evidence="7" id="KW-1185">Reference proteome</keyword>
<name>A0ABX7PSV3_9BACT</name>
<feature type="region of interest" description="Disordered" evidence="4">
    <location>
        <begin position="168"/>
        <end position="199"/>
    </location>
</feature>